<dbReference type="Proteomes" id="UP000243739">
    <property type="component" value="Unassembled WGS sequence"/>
</dbReference>
<feature type="transmembrane region" description="Helical" evidence="5">
    <location>
        <begin position="300"/>
        <end position="325"/>
    </location>
</feature>
<comment type="subcellular location">
    <subcellularLocation>
        <location evidence="4">Cell membrane</location>
    </subcellularLocation>
    <subcellularLocation>
        <location evidence="1">Membrane</location>
        <topology evidence="1">Multi-pass membrane protein</topology>
    </subcellularLocation>
</comment>
<dbReference type="GO" id="GO:0005886">
    <property type="term" value="C:plasma membrane"/>
    <property type="evidence" value="ECO:0007669"/>
    <property type="project" value="UniProtKB-SubCell"/>
</dbReference>
<organism evidence="6 7">
    <name type="scientific">Vulcanibacillus modesticaldus</name>
    <dbReference type="NCBI Taxonomy" id="337097"/>
    <lineage>
        <taxon>Bacteria</taxon>
        <taxon>Bacillati</taxon>
        <taxon>Bacillota</taxon>
        <taxon>Bacilli</taxon>
        <taxon>Bacillales</taxon>
        <taxon>Bacillaceae</taxon>
        <taxon>Vulcanibacillus</taxon>
    </lineage>
</organism>
<feature type="transmembrane region" description="Helical" evidence="5">
    <location>
        <begin position="267"/>
        <end position="288"/>
    </location>
</feature>
<keyword evidence="5" id="KW-1133">Transmembrane helix</keyword>
<evidence type="ECO:0000313" key="6">
    <source>
        <dbReference type="EMBL" id="OEF99440.1"/>
    </source>
</evidence>
<feature type="transmembrane region" description="Helical" evidence="5">
    <location>
        <begin position="400"/>
        <end position="424"/>
    </location>
</feature>
<dbReference type="OrthoDB" id="9772630at2"/>
<evidence type="ECO:0000313" key="7">
    <source>
        <dbReference type="Proteomes" id="UP000243739"/>
    </source>
</evidence>
<comment type="similarity">
    <text evidence="2 4">Belongs to the GerABKA family.</text>
</comment>
<evidence type="ECO:0000256" key="5">
    <source>
        <dbReference type="SAM" id="Phobius"/>
    </source>
</evidence>
<dbReference type="PANTHER" id="PTHR22550">
    <property type="entry name" value="SPORE GERMINATION PROTEIN"/>
    <property type="match status" value="1"/>
</dbReference>
<name>A0A1D2YUQ1_9BACI</name>
<feature type="transmembrane region" description="Helical" evidence="5">
    <location>
        <begin position="431"/>
        <end position="457"/>
    </location>
</feature>
<evidence type="ECO:0000256" key="3">
    <source>
        <dbReference type="ARBA" id="ARBA00023136"/>
    </source>
</evidence>
<dbReference type="PANTHER" id="PTHR22550:SF5">
    <property type="entry name" value="LEUCINE ZIPPER PROTEIN 4"/>
    <property type="match status" value="1"/>
</dbReference>
<evidence type="ECO:0000256" key="4">
    <source>
        <dbReference type="PIRNR" id="PIRNR005690"/>
    </source>
</evidence>
<reference evidence="6 7" key="1">
    <citation type="submission" date="2016-09" db="EMBL/GenBank/DDBJ databases">
        <title>Draft genome sequence for the type strain of Vulcanibacillus modesticaldus BR, a strictly anaerobic, moderately thermophilic, and nitrate-reducing bacterium from deep sea-hydrothermal vents of the Mid-Atlantic Ridge.</title>
        <authorList>
            <person name="Abin C.A."/>
            <person name="Hollibaugh J.T."/>
        </authorList>
    </citation>
    <scope>NUCLEOTIDE SEQUENCE [LARGE SCALE GENOMIC DNA]</scope>
    <source>
        <strain evidence="6 7">BR</strain>
    </source>
</reference>
<keyword evidence="5" id="KW-0812">Transmembrane</keyword>
<keyword evidence="7" id="KW-1185">Reference proteome</keyword>
<evidence type="ECO:0000256" key="1">
    <source>
        <dbReference type="ARBA" id="ARBA00004141"/>
    </source>
</evidence>
<dbReference type="InterPro" id="IPR004995">
    <property type="entry name" value="Spore_Ger"/>
</dbReference>
<comment type="caution">
    <text evidence="6">The sequence shown here is derived from an EMBL/GenBank/DDBJ whole genome shotgun (WGS) entry which is preliminary data.</text>
</comment>
<feature type="transmembrane region" description="Helical" evidence="5">
    <location>
        <begin position="376"/>
        <end position="394"/>
    </location>
</feature>
<protein>
    <recommendedName>
        <fullName evidence="8">Spore germination protein</fullName>
    </recommendedName>
</protein>
<dbReference type="RefSeq" id="WP_069656673.1">
    <property type="nucleotide sequence ID" value="NZ_MIJF01000023.1"/>
</dbReference>
<evidence type="ECO:0008006" key="8">
    <source>
        <dbReference type="Google" id="ProtNLM"/>
    </source>
</evidence>
<proteinExistence type="inferred from homology"/>
<dbReference type="AlphaFoldDB" id="A0A1D2YUQ1"/>
<keyword evidence="3 4" id="KW-0472">Membrane</keyword>
<dbReference type="Pfam" id="PF03323">
    <property type="entry name" value="GerA"/>
    <property type="match status" value="1"/>
</dbReference>
<dbReference type="STRING" id="337097.BHF71_09010"/>
<dbReference type="EMBL" id="MIJF01000023">
    <property type="protein sequence ID" value="OEF99440.1"/>
    <property type="molecule type" value="Genomic_DNA"/>
</dbReference>
<dbReference type="InterPro" id="IPR050768">
    <property type="entry name" value="UPF0353/GerABKA_families"/>
</dbReference>
<dbReference type="GO" id="GO:0009847">
    <property type="term" value="P:spore germination"/>
    <property type="evidence" value="ECO:0007669"/>
    <property type="project" value="UniProtKB-UniRule"/>
</dbReference>
<gene>
    <name evidence="6" type="ORF">BHF71_09010</name>
</gene>
<accession>A0A1D2YUQ1</accession>
<dbReference type="PIRSF" id="PIRSF005690">
    <property type="entry name" value="GerBA"/>
    <property type="match status" value="1"/>
</dbReference>
<sequence length="517" mass="58629">MWKLFKKRKSKLLNNQKSEKVEIPITSDVNKTKKKIKSTFNNCSDVIYREISIGKNNLPAIIVYIDGLVKTGEINEYLIEPINRLRNIDIQDNFEETIIDVFAIADMKTISNMQEVFDLILSGEIALFIDKLRFAYVFSEKGWDSRNITEPESESTVRGPKEGFIESIRTNTALIRRRIKTPQLKMEAFKLGKLTKTDVVISYLDGVVKPSLVEEVRSRLRKIDVDSILDSNYIEEMIEDGPFSIFPTIQYTERPDKVAANILEGRIAIIVDGSPNVLLVPTILIHFLNTSDDYYESFYFAFFVRILRLFAFIIALFLPSFYIAITTFHQEMIPTKLLMSIIGGRDPVPFPSYIEALMMELAFELLREAGLRLPKTVGSAVSIVGALVIGQAAVEAGLVSPAMVIVVSVTAVASFSIPAFNLAISLRVLRFLIMTFAAILGLYGVLISMLFLVIHVVSLRSFGIPYLTPLAPFSLSDWKDYLLRFPWWQMEKRPLATETVNQVRQNEDRPNPPQKSE</sequence>
<evidence type="ECO:0000256" key="2">
    <source>
        <dbReference type="ARBA" id="ARBA00005278"/>
    </source>
</evidence>